<dbReference type="GO" id="GO:0005524">
    <property type="term" value="F:ATP binding"/>
    <property type="evidence" value="ECO:0007669"/>
    <property type="project" value="UniProtKB-KW"/>
</dbReference>
<sequence length="248" mass="26865">MSTVNDRPSPHRSAPLLGVRNLTKRYGSDGAAIDGVTFSAVAGEILGIIGPNGAGKTTLLEAIAGLLPVNSGDVSWRGEPLHAGRRRDVLFYLPDGVRPYQDQSAQQVVSFVANVFQRSDADIRSTIEALGLRPVLRKRVHALSKGYARRLMLTIGLLAPHDLLLMDEPFDGFDLRQTRDVMGVLRRETARGRTLILSIHQLADAERVCDRLILLSAGQVRGSGGLAELRVQTGLPNGSLEDIFLALT</sequence>
<dbReference type="PROSITE" id="PS50893">
    <property type="entry name" value="ABC_TRANSPORTER_2"/>
    <property type="match status" value="1"/>
</dbReference>
<gene>
    <name evidence="6" type="ORF">AYJ54_07570</name>
</gene>
<dbReference type="SUPFAM" id="SSF52540">
    <property type="entry name" value="P-loop containing nucleoside triphosphate hydrolases"/>
    <property type="match status" value="1"/>
</dbReference>
<keyword evidence="2" id="KW-0547">Nucleotide-binding</keyword>
<dbReference type="Gene3D" id="3.40.50.300">
    <property type="entry name" value="P-loop containing nucleotide triphosphate hydrolases"/>
    <property type="match status" value="1"/>
</dbReference>
<evidence type="ECO:0000256" key="4">
    <source>
        <dbReference type="ARBA" id="ARBA00024722"/>
    </source>
</evidence>
<keyword evidence="3" id="KW-0067">ATP-binding</keyword>
<organism evidence="6 7">
    <name type="scientific">Bradyrhizobium centrolobii</name>
    <dbReference type="NCBI Taxonomy" id="1505087"/>
    <lineage>
        <taxon>Bacteria</taxon>
        <taxon>Pseudomonadati</taxon>
        <taxon>Pseudomonadota</taxon>
        <taxon>Alphaproteobacteria</taxon>
        <taxon>Hyphomicrobiales</taxon>
        <taxon>Nitrobacteraceae</taxon>
        <taxon>Bradyrhizobium</taxon>
    </lineage>
</organism>
<dbReference type="InterPro" id="IPR003439">
    <property type="entry name" value="ABC_transporter-like_ATP-bd"/>
</dbReference>
<comment type="function">
    <text evidence="4">Involved in beta-(1--&gt;2)glucan export. Transmembrane domains (TMD) form a pore in the inner membrane and the ATP-binding domain (NBD) is responsible for energy generation.</text>
</comment>
<comment type="caution">
    <text evidence="6">The sequence shown here is derived from an EMBL/GenBank/DDBJ whole genome shotgun (WGS) entry which is preliminary data.</text>
</comment>
<dbReference type="InterPro" id="IPR027417">
    <property type="entry name" value="P-loop_NTPase"/>
</dbReference>
<evidence type="ECO:0000256" key="2">
    <source>
        <dbReference type="ARBA" id="ARBA00022741"/>
    </source>
</evidence>
<evidence type="ECO:0000259" key="5">
    <source>
        <dbReference type="PROSITE" id="PS50893"/>
    </source>
</evidence>
<dbReference type="GO" id="GO:0016887">
    <property type="term" value="F:ATP hydrolysis activity"/>
    <property type="evidence" value="ECO:0007669"/>
    <property type="project" value="InterPro"/>
</dbReference>
<dbReference type="EMBL" id="LUUB01000045">
    <property type="protein sequence ID" value="OAF11717.1"/>
    <property type="molecule type" value="Genomic_DNA"/>
</dbReference>
<dbReference type="PANTHER" id="PTHR42939">
    <property type="entry name" value="ABC TRANSPORTER ATP-BINDING PROTEIN ALBC-RELATED"/>
    <property type="match status" value="1"/>
</dbReference>
<evidence type="ECO:0000256" key="1">
    <source>
        <dbReference type="ARBA" id="ARBA00022448"/>
    </source>
</evidence>
<dbReference type="CDD" id="cd03230">
    <property type="entry name" value="ABC_DR_subfamily_A"/>
    <property type="match status" value="1"/>
</dbReference>
<evidence type="ECO:0000256" key="3">
    <source>
        <dbReference type="ARBA" id="ARBA00022840"/>
    </source>
</evidence>
<dbReference type="InterPro" id="IPR003593">
    <property type="entry name" value="AAA+_ATPase"/>
</dbReference>
<keyword evidence="7" id="KW-1185">Reference proteome</keyword>
<evidence type="ECO:0000313" key="6">
    <source>
        <dbReference type="EMBL" id="OAF11717.1"/>
    </source>
</evidence>
<keyword evidence="1" id="KW-0813">Transport</keyword>
<evidence type="ECO:0000313" key="7">
    <source>
        <dbReference type="Proteomes" id="UP000076959"/>
    </source>
</evidence>
<dbReference type="Proteomes" id="UP000076959">
    <property type="component" value="Unassembled WGS sequence"/>
</dbReference>
<protein>
    <submittedName>
        <fullName evidence="6">ABC transporter</fullName>
    </submittedName>
</protein>
<dbReference type="SMART" id="SM00382">
    <property type="entry name" value="AAA"/>
    <property type="match status" value="1"/>
</dbReference>
<dbReference type="STRING" id="1505087.AYJ54_07570"/>
<dbReference type="PANTHER" id="PTHR42939:SF1">
    <property type="entry name" value="ABC TRANSPORTER ATP-BINDING PROTEIN ALBC-RELATED"/>
    <property type="match status" value="1"/>
</dbReference>
<name>A0A176YWF8_9BRAD</name>
<dbReference type="RefSeq" id="WP_063699136.1">
    <property type="nucleotide sequence ID" value="NZ_LUUB01000045.1"/>
</dbReference>
<reference evidence="6 7" key="1">
    <citation type="submission" date="2016-03" db="EMBL/GenBank/DDBJ databases">
        <title>Draft Genome Sequence of the Strain BR 10245 (Bradyrhizobium sp.) isolated from nodules of Centrolobium paraense.</title>
        <authorList>
            <person name="Simoes-Araujo J.L.Sr."/>
            <person name="Barauna A.C."/>
            <person name="Silva K."/>
            <person name="Zilli J.E."/>
        </authorList>
    </citation>
    <scope>NUCLEOTIDE SEQUENCE [LARGE SCALE GENOMIC DNA]</scope>
    <source>
        <strain evidence="6 7">BR 10245</strain>
    </source>
</reference>
<dbReference type="Pfam" id="PF00005">
    <property type="entry name" value="ABC_tran"/>
    <property type="match status" value="1"/>
</dbReference>
<accession>A0A176YWF8</accession>
<feature type="domain" description="ABC transporter" evidence="5">
    <location>
        <begin position="17"/>
        <end position="242"/>
    </location>
</feature>
<dbReference type="AlphaFoldDB" id="A0A176YWF8"/>
<dbReference type="InterPro" id="IPR051782">
    <property type="entry name" value="ABC_Transporter_VariousFunc"/>
</dbReference>
<proteinExistence type="predicted"/>